<dbReference type="AlphaFoldDB" id="A0A1D7V253"/>
<reference evidence="1 2" key="1">
    <citation type="submission" date="2016-04" db="EMBL/GenBank/DDBJ databases">
        <title>Complete genome seqeunce of Leptospira alstonii serovar Room22.</title>
        <authorList>
            <person name="Nally J.E."/>
            <person name="Bayles D.O."/>
            <person name="Hurley D."/>
            <person name="Fanning S."/>
            <person name="McMahon B.J."/>
            <person name="Arent Z."/>
        </authorList>
    </citation>
    <scope>NUCLEOTIDE SEQUENCE [LARGE SCALE GENOMIC DNA]</scope>
    <source>
        <strain evidence="1 2">GWTS #1</strain>
    </source>
</reference>
<accession>A0A1D7V253</accession>
<evidence type="ECO:0008006" key="3">
    <source>
        <dbReference type="Google" id="ProtNLM"/>
    </source>
</evidence>
<dbReference type="InterPro" id="IPR052918">
    <property type="entry name" value="Motility_Chemotaxis_Reg"/>
</dbReference>
<dbReference type="SUPFAM" id="SSF101898">
    <property type="entry name" value="NHL repeat"/>
    <property type="match status" value="1"/>
</dbReference>
<dbReference type="Proteomes" id="UP000094197">
    <property type="component" value="Chromosome 1"/>
</dbReference>
<keyword evidence="2" id="KW-1185">Reference proteome</keyword>
<dbReference type="PANTHER" id="PTHR35580:SF1">
    <property type="entry name" value="PHYTASE-LIKE DOMAIN-CONTAINING PROTEIN"/>
    <property type="match status" value="1"/>
</dbReference>
<proteinExistence type="predicted"/>
<dbReference type="KEGG" id="laj:A0128_05025"/>
<dbReference type="Pfam" id="PF06739">
    <property type="entry name" value="SBBP"/>
    <property type="match status" value="6"/>
</dbReference>
<evidence type="ECO:0000313" key="1">
    <source>
        <dbReference type="EMBL" id="AOP35920.1"/>
    </source>
</evidence>
<dbReference type="PANTHER" id="PTHR35580">
    <property type="entry name" value="CELL SURFACE GLYCOPROTEIN (S-LAYER PROTEIN)-LIKE PROTEIN"/>
    <property type="match status" value="1"/>
</dbReference>
<gene>
    <name evidence="1" type="ORF">A0128_05025</name>
</gene>
<protein>
    <recommendedName>
        <fullName evidence="3">Beta-propeller repeat protein</fullName>
    </recommendedName>
</protein>
<dbReference type="InterPro" id="IPR010620">
    <property type="entry name" value="SBBP_repeat"/>
</dbReference>
<sequence length="418" mass="42396">MDGNGVGETGNLGAKQWTRLLGGAGFSTSATGIVSDSSGNVFATGRTVGNLDGQIHSPGTLDLLITKYDSTGARQWTRMLGGSSGAAETTSNAIASDGSNVYSTGGAIGSLDGLTPAGSLDFFITKYDGAGVKQWTRLSGLASAITNGFGITSDVLGNVYVTGITSGNLDGQAVTGTTDLCVVKYDSAGTKQWTRLLGVAGKSTTANGIASDNNGNVYTTGFTDGNLDGQTLTGTVDLFVVKYDSAGTKQWTKLSGAAGAVTVANGITSDRNGNIYSTGRTSGNMDGQALIGTQDLFVVKYDGAGTKQWTKLLGALGQNTNGTGIAADSFGNVYTAGFTTGSLDGLALTGIQDLFVAKYDSAGNKKWVRLTGEAGGTTNGNAIASDPLGNLYATGGTDRSLDGNPITGTVDLFIVKFH</sequence>
<organism evidence="1 2">
    <name type="scientific">Leptospira tipperaryensis</name>
    <dbReference type="NCBI Taxonomy" id="2564040"/>
    <lineage>
        <taxon>Bacteria</taxon>
        <taxon>Pseudomonadati</taxon>
        <taxon>Spirochaetota</taxon>
        <taxon>Spirochaetia</taxon>
        <taxon>Leptospirales</taxon>
        <taxon>Leptospiraceae</taxon>
        <taxon>Leptospira</taxon>
    </lineage>
</organism>
<dbReference type="EMBL" id="CP015217">
    <property type="protein sequence ID" value="AOP35920.1"/>
    <property type="molecule type" value="Genomic_DNA"/>
</dbReference>
<evidence type="ECO:0000313" key="2">
    <source>
        <dbReference type="Proteomes" id="UP000094197"/>
    </source>
</evidence>
<name>A0A1D7V253_9LEPT</name>